<feature type="region of interest" description="Disordered" evidence="1">
    <location>
        <begin position="625"/>
        <end position="698"/>
    </location>
</feature>
<dbReference type="OrthoDB" id="50632at2759"/>
<evidence type="ECO:0000256" key="1">
    <source>
        <dbReference type="SAM" id="MobiDB-lite"/>
    </source>
</evidence>
<dbReference type="AlphaFoldDB" id="A0A9K3KZ32"/>
<feature type="compositionally biased region" description="Basic and acidic residues" evidence="1">
    <location>
        <begin position="689"/>
        <end position="698"/>
    </location>
</feature>
<feature type="compositionally biased region" description="Polar residues" evidence="1">
    <location>
        <begin position="625"/>
        <end position="638"/>
    </location>
</feature>
<feature type="compositionally biased region" description="Polar residues" evidence="1">
    <location>
        <begin position="1"/>
        <end position="12"/>
    </location>
</feature>
<gene>
    <name evidence="2" type="ORF">IV203_008631</name>
</gene>
<feature type="compositionally biased region" description="Basic and acidic residues" evidence="1">
    <location>
        <begin position="639"/>
        <end position="682"/>
    </location>
</feature>
<protein>
    <submittedName>
        <fullName evidence="2">Uncharacterized protein</fullName>
    </submittedName>
</protein>
<comment type="caution">
    <text evidence="2">The sequence shown here is derived from an EMBL/GenBank/DDBJ whole genome shotgun (WGS) entry which is preliminary data.</text>
</comment>
<evidence type="ECO:0000313" key="2">
    <source>
        <dbReference type="EMBL" id="KAG7352583.1"/>
    </source>
</evidence>
<keyword evidence="3" id="KW-1185">Reference proteome</keyword>
<dbReference type="EMBL" id="JAGRRH010000017">
    <property type="protein sequence ID" value="KAG7352583.1"/>
    <property type="molecule type" value="Genomic_DNA"/>
</dbReference>
<accession>A0A9K3KZ32</accession>
<sequence>MLGPQPETTNASGGMLGVSSEHPAAKRSWSAGNQGSTMKRVKLFNEIPPVQNCVISASKTPVIDEGWIVDIPTEKVLDVGYFFDDDVTEIPEYDVSQSVQNALKSTWQKEKALRNAVYTDLMFNHNIKFPESSFKPESTSRVSKLLRRVPLVRNKEYVEADLAKLLAEYARVCGLTTSTSHTTSMQRIVRGLPVTTTSEPDLAPIDTRGPAQIRLGDFKNASNYNVAKAKIQCTMYLLGLLYWLRVELGRPVESVFGFYFCGCRCKDQKKKTYTVGILKLSASQFLGDEMKAVCYEIKDDVNSLLPMRLLIHFLKEGKRWDISNQTTTVPVERRIPSLFTLPSSLWNDEHDARRLVLHGTLSIVFDISPLGLENLLMCENPVHFKNSLTDKQWTDFCSQVWSLSKSNGSTADTRFFLKIRSKDTSSQRRPMGAMWDVWDLLVTEDRANDDHQVAVDSISRTYPLRPYTTENIGVILMRDRGCPLKLVSSFPDPKSIVTEFRKVMKTASFLSTCLPHGDVLPHNLVYDQASGEMTLIDVDEGVRKPQISSAADHILRRKNAYSNDSNDWYIALLYPNVFREYAESYTKLQLIASFLYLIRRIDKLTSTSLKHYELIHDKAESLGTRTYPQRSRLQQRNNVRSDCHDDRQQDIAHPLQADDRQTKAKLRTADERQTKAKPRTVEDAQTYRSTDRRSENPRISKMVTTKAQQKDALKHVLENVFAEEANGTIARALTVSAASIQTVIDMIAMRYEDIYDLDYKDDDGITVIK</sequence>
<evidence type="ECO:0000313" key="3">
    <source>
        <dbReference type="Proteomes" id="UP000693970"/>
    </source>
</evidence>
<reference evidence="2" key="2">
    <citation type="submission" date="2021-04" db="EMBL/GenBank/DDBJ databases">
        <authorList>
            <person name="Podell S."/>
        </authorList>
    </citation>
    <scope>NUCLEOTIDE SEQUENCE</scope>
    <source>
        <strain evidence="2">Hildebrandi</strain>
    </source>
</reference>
<feature type="region of interest" description="Disordered" evidence="1">
    <location>
        <begin position="1"/>
        <end position="33"/>
    </location>
</feature>
<name>A0A9K3KZ32_9STRA</name>
<dbReference type="Proteomes" id="UP000693970">
    <property type="component" value="Unassembled WGS sequence"/>
</dbReference>
<organism evidence="2 3">
    <name type="scientific">Nitzschia inconspicua</name>
    <dbReference type="NCBI Taxonomy" id="303405"/>
    <lineage>
        <taxon>Eukaryota</taxon>
        <taxon>Sar</taxon>
        <taxon>Stramenopiles</taxon>
        <taxon>Ochrophyta</taxon>
        <taxon>Bacillariophyta</taxon>
        <taxon>Bacillariophyceae</taxon>
        <taxon>Bacillariophycidae</taxon>
        <taxon>Bacillariales</taxon>
        <taxon>Bacillariaceae</taxon>
        <taxon>Nitzschia</taxon>
    </lineage>
</organism>
<reference evidence="2" key="1">
    <citation type="journal article" date="2021" name="Sci. Rep.">
        <title>Diploid genomic architecture of Nitzschia inconspicua, an elite biomass production diatom.</title>
        <authorList>
            <person name="Oliver A."/>
            <person name="Podell S."/>
            <person name="Pinowska A."/>
            <person name="Traller J.C."/>
            <person name="Smith S.R."/>
            <person name="McClure R."/>
            <person name="Beliaev A."/>
            <person name="Bohutskyi P."/>
            <person name="Hill E.A."/>
            <person name="Rabines A."/>
            <person name="Zheng H."/>
            <person name="Allen L.Z."/>
            <person name="Kuo A."/>
            <person name="Grigoriev I.V."/>
            <person name="Allen A.E."/>
            <person name="Hazlebeck D."/>
            <person name="Allen E.E."/>
        </authorList>
    </citation>
    <scope>NUCLEOTIDE SEQUENCE</scope>
    <source>
        <strain evidence="2">Hildebrandi</strain>
    </source>
</reference>
<proteinExistence type="predicted"/>